<dbReference type="RefSeq" id="WP_380201509.1">
    <property type="nucleotide sequence ID" value="NZ_JBHTEK010000001.1"/>
</dbReference>
<evidence type="ECO:0008006" key="3">
    <source>
        <dbReference type="Google" id="ProtNLM"/>
    </source>
</evidence>
<dbReference type="Proteomes" id="UP001596513">
    <property type="component" value="Unassembled WGS sequence"/>
</dbReference>
<sequence>MAHAALRAIGTLGHTQLAHHLLLALADKQRWQPAADSLVALGAAAAPLLRKALHDRHRPAPTHRLVTVLERIDAPSSRAALVEPGPGP</sequence>
<comment type="caution">
    <text evidence="1">The sequence shown here is derived from an EMBL/GenBank/DDBJ whole genome shotgun (WGS) entry which is preliminary data.</text>
</comment>
<accession>A0ABW2U2K9</accession>
<dbReference type="EMBL" id="JBHTEK010000001">
    <property type="protein sequence ID" value="MFC7667182.1"/>
    <property type="molecule type" value="Genomic_DNA"/>
</dbReference>
<gene>
    <name evidence="1" type="ORF">ACFQT0_06940</name>
</gene>
<keyword evidence="2" id="KW-1185">Reference proteome</keyword>
<evidence type="ECO:0000313" key="2">
    <source>
        <dbReference type="Proteomes" id="UP001596513"/>
    </source>
</evidence>
<protein>
    <recommendedName>
        <fullName evidence="3">HEAT repeat domain-containing protein</fullName>
    </recommendedName>
</protein>
<evidence type="ECO:0000313" key="1">
    <source>
        <dbReference type="EMBL" id="MFC7667182.1"/>
    </source>
</evidence>
<organism evidence="1 2">
    <name type="scientific">Hymenobacter humi</name>
    <dbReference type="NCBI Taxonomy" id="1411620"/>
    <lineage>
        <taxon>Bacteria</taxon>
        <taxon>Pseudomonadati</taxon>
        <taxon>Bacteroidota</taxon>
        <taxon>Cytophagia</taxon>
        <taxon>Cytophagales</taxon>
        <taxon>Hymenobacteraceae</taxon>
        <taxon>Hymenobacter</taxon>
    </lineage>
</organism>
<reference evidence="2" key="1">
    <citation type="journal article" date="2019" name="Int. J. Syst. Evol. Microbiol.">
        <title>The Global Catalogue of Microorganisms (GCM) 10K type strain sequencing project: providing services to taxonomists for standard genome sequencing and annotation.</title>
        <authorList>
            <consortium name="The Broad Institute Genomics Platform"/>
            <consortium name="The Broad Institute Genome Sequencing Center for Infectious Disease"/>
            <person name="Wu L."/>
            <person name="Ma J."/>
        </authorList>
    </citation>
    <scope>NUCLEOTIDE SEQUENCE [LARGE SCALE GENOMIC DNA]</scope>
    <source>
        <strain evidence="2">JCM 19635</strain>
    </source>
</reference>
<name>A0ABW2U2K9_9BACT</name>
<proteinExistence type="predicted"/>